<dbReference type="InterPro" id="IPR050343">
    <property type="entry name" value="RsuA_PseudoU_synthase"/>
</dbReference>
<keyword evidence="2 4" id="KW-0694">RNA-binding</keyword>
<keyword evidence="10" id="KW-1185">Reference proteome</keyword>
<dbReference type="SUPFAM" id="SSF55120">
    <property type="entry name" value="Pseudouridine synthase"/>
    <property type="match status" value="1"/>
</dbReference>
<dbReference type="Proteomes" id="UP000237923">
    <property type="component" value="Unassembled WGS sequence"/>
</dbReference>
<dbReference type="InterPro" id="IPR002942">
    <property type="entry name" value="S4_RNA-bd"/>
</dbReference>
<dbReference type="GO" id="GO:0000455">
    <property type="term" value="P:enzyme-directed rRNA pseudouridine synthesis"/>
    <property type="evidence" value="ECO:0007669"/>
    <property type="project" value="UniProtKB-ARBA"/>
</dbReference>
<dbReference type="InterPro" id="IPR042092">
    <property type="entry name" value="PsdUridine_s_RsuA/RluB/E/F_cat"/>
</dbReference>
<dbReference type="PROSITE" id="PS50889">
    <property type="entry name" value="S4"/>
    <property type="match status" value="1"/>
</dbReference>
<accession>A0A2N9K7G6</accession>
<dbReference type="InterPro" id="IPR020103">
    <property type="entry name" value="PsdUridine_synth_cat_dom_sf"/>
</dbReference>
<organism evidence="8 9">
    <name type="scientific">Leuconostoc suionicum</name>
    <dbReference type="NCBI Taxonomy" id="1511761"/>
    <lineage>
        <taxon>Bacteria</taxon>
        <taxon>Bacillati</taxon>
        <taxon>Bacillota</taxon>
        <taxon>Bacilli</taxon>
        <taxon>Lactobacillales</taxon>
        <taxon>Lactobacillaceae</taxon>
        <taxon>Leuconostoc</taxon>
    </lineage>
</organism>
<dbReference type="InterPro" id="IPR036986">
    <property type="entry name" value="S4_RNA-bd_sf"/>
</dbReference>
<dbReference type="GO" id="GO:0005829">
    <property type="term" value="C:cytosol"/>
    <property type="evidence" value="ECO:0007669"/>
    <property type="project" value="UniProtKB-ARBA"/>
</dbReference>
<evidence type="ECO:0000313" key="7">
    <source>
        <dbReference type="EMBL" id="SPD91308.1"/>
    </source>
</evidence>
<feature type="domain" description="RNA-binding S4" evidence="6">
    <location>
        <begin position="16"/>
        <end position="79"/>
    </location>
</feature>
<evidence type="ECO:0000313" key="8">
    <source>
        <dbReference type="EMBL" id="SPE06533.1"/>
    </source>
</evidence>
<reference evidence="7 10" key="2">
    <citation type="submission" date="2018-02" db="EMBL/GenBank/DDBJ databases">
        <authorList>
            <person name="Rodrigo-Torres L."/>
            <person name="Arahal R. D."/>
            <person name="Lucena T."/>
        </authorList>
    </citation>
    <scope>NUCLEOTIDE SEQUENCE [LARGE SCALE GENOMIC DNA]</scope>
    <source>
        <strain evidence="7 10">CECT 8486</strain>
    </source>
</reference>
<dbReference type="InterPro" id="IPR018496">
    <property type="entry name" value="PsdUridine_synth_RsuA/RluB_CS"/>
</dbReference>
<dbReference type="NCBIfam" id="TIGR00093">
    <property type="entry name" value="pseudouridine synthase"/>
    <property type="match status" value="1"/>
</dbReference>
<dbReference type="FunFam" id="3.30.70.1560:FF:000001">
    <property type="entry name" value="Pseudouridine synthase"/>
    <property type="match status" value="1"/>
</dbReference>
<dbReference type="GO" id="GO:0003723">
    <property type="term" value="F:RNA binding"/>
    <property type="evidence" value="ECO:0007669"/>
    <property type="project" value="UniProtKB-KW"/>
</dbReference>
<dbReference type="EC" id="5.4.99.-" evidence="5"/>
<dbReference type="PANTHER" id="PTHR47683">
    <property type="entry name" value="PSEUDOURIDINE SYNTHASE FAMILY PROTEIN-RELATED"/>
    <property type="match status" value="1"/>
</dbReference>
<name>A0A2N9K7G6_9LACO</name>
<dbReference type="EMBL" id="OKQU01000001">
    <property type="protein sequence ID" value="SPE06533.1"/>
    <property type="molecule type" value="Genomic_DNA"/>
</dbReference>
<evidence type="ECO:0000256" key="4">
    <source>
        <dbReference type="PROSITE-ProRule" id="PRU00182"/>
    </source>
</evidence>
<dbReference type="PANTHER" id="PTHR47683:SF2">
    <property type="entry name" value="RNA-BINDING S4 DOMAIN-CONTAINING PROTEIN"/>
    <property type="match status" value="1"/>
</dbReference>
<dbReference type="InterPro" id="IPR020094">
    <property type="entry name" value="TruA/RsuA/RluB/E/F_N"/>
</dbReference>
<dbReference type="GO" id="GO:0120159">
    <property type="term" value="F:rRNA pseudouridine synthase activity"/>
    <property type="evidence" value="ECO:0007669"/>
    <property type="project" value="UniProtKB-ARBA"/>
</dbReference>
<keyword evidence="3 5" id="KW-0413">Isomerase</keyword>
<evidence type="ECO:0000259" key="6">
    <source>
        <dbReference type="SMART" id="SM00363"/>
    </source>
</evidence>
<dbReference type="Gene3D" id="3.30.70.1560">
    <property type="entry name" value="Alpha-L RNA-binding motif"/>
    <property type="match status" value="1"/>
</dbReference>
<evidence type="ECO:0000256" key="5">
    <source>
        <dbReference type="RuleBase" id="RU003887"/>
    </source>
</evidence>
<dbReference type="FunFam" id="3.10.290.10:FF:000003">
    <property type="entry name" value="Pseudouridine synthase"/>
    <property type="match status" value="1"/>
</dbReference>
<dbReference type="EMBL" id="OKQR01000001">
    <property type="protein sequence ID" value="SPD91308.1"/>
    <property type="molecule type" value="Genomic_DNA"/>
</dbReference>
<dbReference type="Gene3D" id="3.30.70.580">
    <property type="entry name" value="Pseudouridine synthase I, catalytic domain, N-terminal subdomain"/>
    <property type="match status" value="1"/>
</dbReference>
<dbReference type="Pfam" id="PF00849">
    <property type="entry name" value="PseudoU_synth_2"/>
    <property type="match status" value="1"/>
</dbReference>
<dbReference type="SUPFAM" id="SSF55174">
    <property type="entry name" value="Alpha-L RNA-binding motif"/>
    <property type="match status" value="1"/>
</dbReference>
<dbReference type="AlphaFoldDB" id="A0A2N9K7G6"/>
<dbReference type="SMART" id="SM00363">
    <property type="entry name" value="S4"/>
    <property type="match status" value="1"/>
</dbReference>
<evidence type="ECO:0000256" key="2">
    <source>
        <dbReference type="ARBA" id="ARBA00022884"/>
    </source>
</evidence>
<dbReference type="Proteomes" id="UP000239237">
    <property type="component" value="Unassembled WGS sequence"/>
</dbReference>
<dbReference type="CDD" id="cd00165">
    <property type="entry name" value="S4"/>
    <property type="match status" value="1"/>
</dbReference>
<dbReference type="InterPro" id="IPR000748">
    <property type="entry name" value="PsdUridine_synth_RsuA/RluB/E/F"/>
</dbReference>
<dbReference type="Gene3D" id="3.10.290.10">
    <property type="entry name" value="RNA-binding S4 domain"/>
    <property type="match status" value="1"/>
</dbReference>
<proteinExistence type="inferred from homology"/>
<gene>
    <name evidence="8" type="primary">rluB</name>
    <name evidence="7" type="ORF">LES8486_00283</name>
    <name evidence="8" type="ORF">LES9216_00430</name>
</gene>
<dbReference type="CDD" id="cd02870">
    <property type="entry name" value="PseudoU_synth_RsuA_like"/>
    <property type="match status" value="1"/>
</dbReference>
<dbReference type="PROSITE" id="PS01149">
    <property type="entry name" value="PSI_RSU"/>
    <property type="match status" value="1"/>
</dbReference>
<comment type="similarity">
    <text evidence="1 5">Belongs to the pseudouridine synthase RsuA family.</text>
</comment>
<dbReference type="InterPro" id="IPR006145">
    <property type="entry name" value="PsdUridine_synth_RsuA/RluA"/>
</dbReference>
<sequence length="259" mass="29269">MYINQKVKKKMSEEAQRLQKIIAQAGLASRRGAEELIIKGRVQVNGQTVTELGTKVTANDKVQVDGAPIEGREKLVYYLLNKPRGVVTTNDDEKGRRTVLDILEDVDQRVYPVGRLDYDTTGVLLLTNDGVVANQLMHPKTKVDKTYVAKVEGIATEEKLAPLKRGVVLKGRKTAPARVSIERIEPTKRTSMVRLTIHEGRNHQVKNMLAKVGLPVQKLKREQYAFFDVTGLQPGEYRKLTSVEIKRLKAQDYKLLRRK</sequence>
<reference evidence="8 9" key="1">
    <citation type="submission" date="2018-02" db="EMBL/GenBank/DDBJ databases">
        <authorList>
            <person name="Cohen D.B."/>
            <person name="Kent A.D."/>
        </authorList>
    </citation>
    <scope>NUCLEOTIDE SEQUENCE [LARGE SCALE GENOMIC DNA]</scope>
    <source>
        <strain evidence="8 9">CECT 9216</strain>
    </source>
</reference>
<evidence type="ECO:0000313" key="10">
    <source>
        <dbReference type="Proteomes" id="UP000239237"/>
    </source>
</evidence>
<evidence type="ECO:0000256" key="3">
    <source>
        <dbReference type="ARBA" id="ARBA00023235"/>
    </source>
</evidence>
<dbReference type="Pfam" id="PF01479">
    <property type="entry name" value="S4"/>
    <property type="match status" value="1"/>
</dbReference>
<protein>
    <recommendedName>
        <fullName evidence="5">Pseudouridine synthase</fullName>
        <ecNumber evidence="5">5.4.99.-</ecNumber>
    </recommendedName>
</protein>
<evidence type="ECO:0000313" key="9">
    <source>
        <dbReference type="Proteomes" id="UP000237923"/>
    </source>
</evidence>
<evidence type="ECO:0000256" key="1">
    <source>
        <dbReference type="ARBA" id="ARBA00008348"/>
    </source>
</evidence>